<protein>
    <submittedName>
        <fullName evidence="2">Arylesterase</fullName>
    </submittedName>
</protein>
<keyword evidence="3" id="KW-1185">Reference proteome</keyword>
<dbReference type="EMBL" id="AP014836">
    <property type="protein sequence ID" value="BAW80162.1"/>
    <property type="molecule type" value="Genomic_DNA"/>
</dbReference>
<dbReference type="KEGG" id="ntt:TAO_0792"/>
<dbReference type="AlphaFoldDB" id="A0A1Q2SM09"/>
<evidence type="ECO:0000313" key="3">
    <source>
        <dbReference type="Proteomes" id="UP000243679"/>
    </source>
</evidence>
<dbReference type="RefSeq" id="WP_331712983.1">
    <property type="nucleotide sequence ID" value="NZ_AP014836.1"/>
</dbReference>
<dbReference type="InterPro" id="IPR036514">
    <property type="entry name" value="SGNH_hydro_sf"/>
</dbReference>
<dbReference type="Gene3D" id="3.40.50.1110">
    <property type="entry name" value="SGNH hydrolase"/>
    <property type="match status" value="1"/>
</dbReference>
<evidence type="ECO:0000259" key="1">
    <source>
        <dbReference type="Pfam" id="PF13472"/>
    </source>
</evidence>
<dbReference type="InterPro" id="IPR008265">
    <property type="entry name" value="Lipase_GDSL_AS"/>
</dbReference>
<dbReference type="InterPro" id="IPR013830">
    <property type="entry name" value="SGNH_hydro"/>
</dbReference>
<dbReference type="SUPFAM" id="SSF52266">
    <property type="entry name" value="SGNH hydrolase"/>
    <property type="match status" value="1"/>
</dbReference>
<sequence>MMKSLSAIFKLGLFVGLLLQTPAIGAAMEPVILILGDSLSAGYGLEQVDQGWVAQLQNRLIDKGYAYHVINASISGETTRGALTRLDSLLDRYQPKIVVVELGGNDGLRGISLTEMAQNFSQIIEQSQGNNAKVLLVRMYLPPNYGPRYTEQFQQLFVDLAHQYQITTAAFILRGIATRPELMQPDGLHPRAEAQSLMLDNIWPALKACMATEQPSSRPVK</sequence>
<dbReference type="InterPro" id="IPR051532">
    <property type="entry name" value="Ester_Hydrolysis_Enzymes"/>
</dbReference>
<organism evidence="2 3">
    <name type="scientific">Candidatus Nitrosoglobus terrae</name>
    <dbReference type="NCBI Taxonomy" id="1630141"/>
    <lineage>
        <taxon>Bacteria</taxon>
        <taxon>Pseudomonadati</taxon>
        <taxon>Pseudomonadota</taxon>
        <taxon>Gammaproteobacteria</taxon>
        <taxon>Chromatiales</taxon>
        <taxon>Chromatiaceae</taxon>
        <taxon>Candidatus Nitrosoglobus</taxon>
    </lineage>
</organism>
<gene>
    <name evidence="2" type="ORF">TAO_0792</name>
</gene>
<reference evidence="2 3" key="1">
    <citation type="journal article" date="2017" name="ISME J.">
        <title>An acid-tolerant ammonia-oxidizing ?-proteobacterium from soil.</title>
        <authorList>
            <person name="Hayatsu M."/>
            <person name="Tago K."/>
            <person name="Uchiyama I."/>
            <person name="Toyoda A."/>
            <person name="Wang Y."/>
            <person name="Shimomura Y."/>
            <person name="Okubo T."/>
            <person name="Kurisu F."/>
            <person name="Hirono Y."/>
            <person name="Nonaka K."/>
            <person name="Akiyama H."/>
            <person name="Itoh T."/>
            <person name="Takami H."/>
        </authorList>
    </citation>
    <scope>NUCLEOTIDE SEQUENCE [LARGE SCALE GENOMIC DNA]</scope>
    <source>
        <strain evidence="2 3">TAO100</strain>
    </source>
</reference>
<name>A0A1Q2SM09_9GAMM</name>
<accession>A0A1Q2SM09</accession>
<dbReference type="PANTHER" id="PTHR30383">
    <property type="entry name" value="THIOESTERASE 1/PROTEASE 1/LYSOPHOSPHOLIPASE L1"/>
    <property type="match status" value="1"/>
</dbReference>
<dbReference type="GO" id="GO:0004622">
    <property type="term" value="F:phosphatidylcholine lysophospholipase activity"/>
    <property type="evidence" value="ECO:0007669"/>
    <property type="project" value="TreeGrafter"/>
</dbReference>
<dbReference type="PROSITE" id="PS01098">
    <property type="entry name" value="LIPASE_GDSL_SER"/>
    <property type="match status" value="1"/>
</dbReference>
<dbReference type="Pfam" id="PF13472">
    <property type="entry name" value="Lipase_GDSL_2"/>
    <property type="match status" value="1"/>
</dbReference>
<dbReference type="Proteomes" id="UP000243679">
    <property type="component" value="Chromosome"/>
</dbReference>
<proteinExistence type="predicted"/>
<evidence type="ECO:0000313" key="2">
    <source>
        <dbReference type="EMBL" id="BAW80162.1"/>
    </source>
</evidence>
<dbReference type="CDD" id="cd01822">
    <property type="entry name" value="Lysophospholipase_L1_like"/>
    <property type="match status" value="1"/>
</dbReference>
<dbReference type="GO" id="GO:0006629">
    <property type="term" value="P:lipid metabolic process"/>
    <property type="evidence" value="ECO:0007669"/>
    <property type="project" value="InterPro"/>
</dbReference>
<feature type="domain" description="SGNH hydrolase-type esterase" evidence="1">
    <location>
        <begin position="34"/>
        <end position="195"/>
    </location>
</feature>
<dbReference type="PANTHER" id="PTHR30383:SF24">
    <property type="entry name" value="THIOESTERASE 1_PROTEASE 1_LYSOPHOSPHOLIPASE L1"/>
    <property type="match status" value="1"/>
</dbReference>